<organism evidence="9 10">
    <name type="scientific">Chelatococcus reniformis</name>
    <dbReference type="NCBI Taxonomy" id="1494448"/>
    <lineage>
        <taxon>Bacteria</taxon>
        <taxon>Pseudomonadati</taxon>
        <taxon>Pseudomonadota</taxon>
        <taxon>Alphaproteobacteria</taxon>
        <taxon>Hyphomicrobiales</taxon>
        <taxon>Chelatococcaceae</taxon>
        <taxon>Chelatococcus</taxon>
    </lineage>
</organism>
<dbReference type="GO" id="GO:0009103">
    <property type="term" value="P:lipopolysaccharide biosynthetic process"/>
    <property type="evidence" value="ECO:0007669"/>
    <property type="project" value="TreeGrafter"/>
</dbReference>
<sequence length="334" mass="34098">MNVGAAAAAILIAAITCLVLVRLLRPLLVRYALARPNARSGHRVPTPQGGGIAVLAAVIAGTAGPLLAGALPGAGGPLLVLAVAATGIALLGAVDDIRPLPVIPRLAGQAIAVVLALTAGGAELRLLPEVPLAVERGLELFAGLWFVNLTNFMDGLDLMTAAETVPLAAALAGLALAGWLPPAAGVVAGALLGALLGFVPHNWPVARLFLGDVGSLAIGLVLAWLLYRLAAAGAITAAVLLPMYYCLDASITLLRRLRRGERIWQAHRDHFYQQAADRGMPGLTIVGWVVALNLVLVALAVLSLIYDGVAAQIALVLAGAVLAGLVLARFAGRV</sequence>
<dbReference type="Pfam" id="PF00953">
    <property type="entry name" value="Glycos_transf_4"/>
    <property type="match status" value="1"/>
</dbReference>
<keyword evidence="4 8" id="KW-0812">Transmembrane</keyword>
<keyword evidence="7" id="KW-0460">Magnesium</keyword>
<evidence type="ECO:0000256" key="5">
    <source>
        <dbReference type="ARBA" id="ARBA00022989"/>
    </source>
</evidence>
<keyword evidence="3 9" id="KW-0808">Transferase</keyword>
<feature type="transmembrane region" description="Helical" evidence="8">
    <location>
        <begin position="208"/>
        <end position="227"/>
    </location>
</feature>
<keyword evidence="7" id="KW-0479">Metal-binding</keyword>
<feature type="transmembrane region" description="Helical" evidence="8">
    <location>
        <begin position="312"/>
        <end position="331"/>
    </location>
</feature>
<dbReference type="EMBL" id="BMGG01000007">
    <property type="protein sequence ID" value="GGC79596.1"/>
    <property type="molecule type" value="Genomic_DNA"/>
</dbReference>
<feature type="binding site" evidence="7">
    <location>
        <position position="151"/>
    </location>
    <ligand>
        <name>Mg(2+)</name>
        <dbReference type="ChEBI" id="CHEBI:18420"/>
    </ligand>
</feature>
<evidence type="ECO:0000256" key="8">
    <source>
        <dbReference type="SAM" id="Phobius"/>
    </source>
</evidence>
<dbReference type="GO" id="GO:0044038">
    <property type="term" value="P:cell wall macromolecule biosynthetic process"/>
    <property type="evidence" value="ECO:0007669"/>
    <property type="project" value="TreeGrafter"/>
</dbReference>
<keyword evidence="5 8" id="KW-1133">Transmembrane helix</keyword>
<evidence type="ECO:0000256" key="2">
    <source>
        <dbReference type="ARBA" id="ARBA00022475"/>
    </source>
</evidence>
<reference evidence="9" key="2">
    <citation type="submission" date="2020-09" db="EMBL/GenBank/DDBJ databases">
        <authorList>
            <person name="Sun Q."/>
            <person name="Zhou Y."/>
        </authorList>
    </citation>
    <scope>NUCLEOTIDE SEQUENCE</scope>
    <source>
        <strain evidence="9">CGMCC 1.12919</strain>
    </source>
</reference>
<name>A0A916UNB3_9HYPH</name>
<evidence type="ECO:0000256" key="4">
    <source>
        <dbReference type="ARBA" id="ARBA00022692"/>
    </source>
</evidence>
<feature type="transmembrane region" description="Helical" evidence="8">
    <location>
        <begin position="233"/>
        <end position="254"/>
    </location>
</feature>
<gene>
    <name evidence="9" type="ORF">GCM10010994_42050</name>
</gene>
<dbReference type="Proteomes" id="UP000637002">
    <property type="component" value="Unassembled WGS sequence"/>
</dbReference>
<dbReference type="PANTHER" id="PTHR22926">
    <property type="entry name" value="PHOSPHO-N-ACETYLMURAMOYL-PENTAPEPTIDE-TRANSFERASE"/>
    <property type="match status" value="1"/>
</dbReference>
<proteinExistence type="predicted"/>
<accession>A0A916UNB3</accession>
<feature type="binding site" evidence="7">
    <location>
        <position position="212"/>
    </location>
    <ligand>
        <name>Mg(2+)</name>
        <dbReference type="ChEBI" id="CHEBI:18420"/>
    </ligand>
</feature>
<dbReference type="AlphaFoldDB" id="A0A916UNB3"/>
<feature type="transmembrane region" description="Helical" evidence="8">
    <location>
        <begin position="49"/>
        <end position="68"/>
    </location>
</feature>
<keyword evidence="10" id="KW-1185">Reference proteome</keyword>
<feature type="transmembrane region" description="Helical" evidence="8">
    <location>
        <begin position="106"/>
        <end position="127"/>
    </location>
</feature>
<comment type="subcellular location">
    <subcellularLocation>
        <location evidence="1">Cell membrane</location>
        <topology evidence="1">Multi-pass membrane protein</topology>
    </subcellularLocation>
</comment>
<feature type="transmembrane region" description="Helical" evidence="8">
    <location>
        <begin position="6"/>
        <end position="28"/>
    </location>
</feature>
<evidence type="ECO:0000313" key="9">
    <source>
        <dbReference type="EMBL" id="GGC79596.1"/>
    </source>
</evidence>
<dbReference type="GO" id="GO:0071555">
    <property type="term" value="P:cell wall organization"/>
    <property type="evidence" value="ECO:0007669"/>
    <property type="project" value="TreeGrafter"/>
</dbReference>
<evidence type="ECO:0000256" key="6">
    <source>
        <dbReference type="ARBA" id="ARBA00023136"/>
    </source>
</evidence>
<feature type="transmembrane region" description="Helical" evidence="8">
    <location>
        <begin position="167"/>
        <end position="196"/>
    </location>
</feature>
<comment type="cofactor">
    <cofactor evidence="7">
        <name>Mg(2+)</name>
        <dbReference type="ChEBI" id="CHEBI:18420"/>
    </cofactor>
</comment>
<dbReference type="GO" id="GO:0016780">
    <property type="term" value="F:phosphotransferase activity, for other substituted phosphate groups"/>
    <property type="evidence" value="ECO:0007669"/>
    <property type="project" value="InterPro"/>
</dbReference>
<feature type="transmembrane region" description="Helical" evidence="8">
    <location>
        <begin position="285"/>
        <end position="306"/>
    </location>
</feature>
<evidence type="ECO:0000256" key="7">
    <source>
        <dbReference type="PIRSR" id="PIRSR600715-1"/>
    </source>
</evidence>
<evidence type="ECO:0000313" key="10">
    <source>
        <dbReference type="Proteomes" id="UP000637002"/>
    </source>
</evidence>
<keyword evidence="6 8" id="KW-0472">Membrane</keyword>
<dbReference type="GO" id="GO:0005886">
    <property type="term" value="C:plasma membrane"/>
    <property type="evidence" value="ECO:0007669"/>
    <property type="project" value="UniProtKB-SubCell"/>
</dbReference>
<protein>
    <submittedName>
        <fullName evidence="9">Glycosyl transferase</fullName>
    </submittedName>
</protein>
<feature type="transmembrane region" description="Helical" evidence="8">
    <location>
        <begin position="74"/>
        <end position="94"/>
    </location>
</feature>
<comment type="caution">
    <text evidence="9">The sequence shown here is derived from an EMBL/GenBank/DDBJ whole genome shotgun (WGS) entry which is preliminary data.</text>
</comment>
<reference evidence="9" key="1">
    <citation type="journal article" date="2014" name="Int. J. Syst. Evol. Microbiol.">
        <title>Complete genome sequence of Corynebacterium casei LMG S-19264T (=DSM 44701T), isolated from a smear-ripened cheese.</title>
        <authorList>
            <consortium name="US DOE Joint Genome Institute (JGI-PGF)"/>
            <person name="Walter F."/>
            <person name="Albersmeier A."/>
            <person name="Kalinowski J."/>
            <person name="Ruckert C."/>
        </authorList>
    </citation>
    <scope>NUCLEOTIDE SEQUENCE</scope>
    <source>
        <strain evidence="9">CGMCC 1.12919</strain>
    </source>
</reference>
<dbReference type="InterPro" id="IPR000715">
    <property type="entry name" value="Glycosyl_transferase_4"/>
</dbReference>
<dbReference type="GO" id="GO:0046872">
    <property type="term" value="F:metal ion binding"/>
    <property type="evidence" value="ECO:0007669"/>
    <property type="project" value="UniProtKB-KW"/>
</dbReference>
<keyword evidence="2" id="KW-1003">Cell membrane</keyword>
<evidence type="ECO:0000256" key="1">
    <source>
        <dbReference type="ARBA" id="ARBA00004651"/>
    </source>
</evidence>
<dbReference type="PANTHER" id="PTHR22926:SF3">
    <property type="entry name" value="UNDECAPRENYL-PHOSPHATE ALPHA-N-ACETYLGLUCOSAMINYL 1-PHOSPHATE TRANSFERASE"/>
    <property type="match status" value="1"/>
</dbReference>
<evidence type="ECO:0000256" key="3">
    <source>
        <dbReference type="ARBA" id="ARBA00022679"/>
    </source>
</evidence>
<dbReference type="RefSeq" id="WP_188611126.1">
    <property type="nucleotide sequence ID" value="NZ_BMGG01000007.1"/>
</dbReference>